<evidence type="ECO:0008006" key="4">
    <source>
        <dbReference type="Google" id="ProtNLM"/>
    </source>
</evidence>
<dbReference type="GeneID" id="70186620"/>
<evidence type="ECO:0000256" key="1">
    <source>
        <dbReference type="SAM" id="SignalP"/>
    </source>
</evidence>
<comment type="caution">
    <text evidence="2">The sequence shown here is derived from an EMBL/GenBank/DDBJ whole genome shotgun (WGS) entry which is preliminary data.</text>
</comment>
<dbReference type="EMBL" id="JAGTJQ010000008">
    <property type="protein sequence ID" value="KAH7026166.1"/>
    <property type="molecule type" value="Genomic_DNA"/>
</dbReference>
<reference evidence="2" key="1">
    <citation type="journal article" date="2021" name="Nat. Commun.">
        <title>Genetic determinants of endophytism in the Arabidopsis root mycobiome.</title>
        <authorList>
            <person name="Mesny F."/>
            <person name="Miyauchi S."/>
            <person name="Thiergart T."/>
            <person name="Pickel B."/>
            <person name="Atanasova L."/>
            <person name="Karlsson M."/>
            <person name="Huettel B."/>
            <person name="Barry K.W."/>
            <person name="Haridas S."/>
            <person name="Chen C."/>
            <person name="Bauer D."/>
            <person name="Andreopoulos W."/>
            <person name="Pangilinan J."/>
            <person name="LaButti K."/>
            <person name="Riley R."/>
            <person name="Lipzen A."/>
            <person name="Clum A."/>
            <person name="Drula E."/>
            <person name="Henrissat B."/>
            <person name="Kohler A."/>
            <person name="Grigoriev I.V."/>
            <person name="Martin F.M."/>
            <person name="Hacquard S."/>
        </authorList>
    </citation>
    <scope>NUCLEOTIDE SEQUENCE</scope>
    <source>
        <strain evidence="2">MPI-CAGE-CH-0230</strain>
    </source>
</reference>
<accession>A0A9P8Y0B9</accession>
<keyword evidence="1" id="KW-0732">Signal</keyword>
<evidence type="ECO:0000313" key="2">
    <source>
        <dbReference type="EMBL" id="KAH7026166.1"/>
    </source>
</evidence>
<feature type="chain" id="PRO_5040372147" description="Secreted protein" evidence="1">
    <location>
        <begin position="17"/>
        <end position="138"/>
    </location>
</feature>
<dbReference type="Proteomes" id="UP000756346">
    <property type="component" value="Unassembled WGS sequence"/>
</dbReference>
<dbReference type="RefSeq" id="XP_046009383.1">
    <property type="nucleotide sequence ID" value="XM_046157074.1"/>
</dbReference>
<evidence type="ECO:0000313" key="3">
    <source>
        <dbReference type="Proteomes" id="UP000756346"/>
    </source>
</evidence>
<proteinExistence type="predicted"/>
<keyword evidence="3" id="KW-1185">Reference proteome</keyword>
<feature type="signal peptide" evidence="1">
    <location>
        <begin position="1"/>
        <end position="16"/>
    </location>
</feature>
<gene>
    <name evidence="2" type="ORF">B0I36DRAFT_352066</name>
</gene>
<sequence>MAWAPWPFSPLMVVWWMPPATFPCANEPPMRGKPMRHCPRLLCWSLRTPSSHFASLEQSAVGPAASSAAILPTGRGRLAGSGAKRSQHSCSDCGPFLERSASETAPAPSPSVSGLWFWDATAGYEAEIGAMLPVPGYV</sequence>
<protein>
    <recommendedName>
        <fullName evidence="4">Secreted protein</fullName>
    </recommendedName>
</protein>
<organism evidence="2 3">
    <name type="scientific">Microdochium trichocladiopsis</name>
    <dbReference type="NCBI Taxonomy" id="1682393"/>
    <lineage>
        <taxon>Eukaryota</taxon>
        <taxon>Fungi</taxon>
        <taxon>Dikarya</taxon>
        <taxon>Ascomycota</taxon>
        <taxon>Pezizomycotina</taxon>
        <taxon>Sordariomycetes</taxon>
        <taxon>Xylariomycetidae</taxon>
        <taxon>Xylariales</taxon>
        <taxon>Microdochiaceae</taxon>
        <taxon>Microdochium</taxon>
    </lineage>
</organism>
<name>A0A9P8Y0B9_9PEZI</name>
<dbReference type="AlphaFoldDB" id="A0A9P8Y0B9"/>